<gene>
    <name evidence="1" type="ORF">V1477_019508</name>
</gene>
<proteinExistence type="predicted"/>
<sequence length="117" mass="13943">MLIGTLDREIFLDVILPKYGSIENRYLVFELRLINRNCLIWYDILSTLRIYIFQIIVSLLNTSSNYAIASCRFLQMKDLKDLHKSVPIECFGKERNFTIRSSRPIFLHVWYLNQSHI</sequence>
<keyword evidence="2" id="KW-1185">Reference proteome</keyword>
<dbReference type="Proteomes" id="UP001607303">
    <property type="component" value="Unassembled WGS sequence"/>
</dbReference>
<dbReference type="EMBL" id="JAYRBN010000115">
    <property type="protein sequence ID" value="KAL2722917.1"/>
    <property type="molecule type" value="Genomic_DNA"/>
</dbReference>
<evidence type="ECO:0000313" key="1">
    <source>
        <dbReference type="EMBL" id="KAL2722917.1"/>
    </source>
</evidence>
<name>A0ABD2ARH7_VESMC</name>
<reference evidence="1 2" key="1">
    <citation type="journal article" date="2024" name="Ann. Entomol. Soc. Am.">
        <title>Genomic analyses of the southern and eastern yellowjacket wasps (Hymenoptera: Vespidae) reveal evolutionary signatures of social life.</title>
        <authorList>
            <person name="Catto M.A."/>
            <person name="Caine P.B."/>
            <person name="Orr S.E."/>
            <person name="Hunt B.G."/>
            <person name="Goodisman M.A.D."/>
        </authorList>
    </citation>
    <scope>NUCLEOTIDE SEQUENCE [LARGE SCALE GENOMIC DNA]</scope>
    <source>
        <strain evidence="1">232</strain>
        <tissue evidence="1">Head and thorax</tissue>
    </source>
</reference>
<evidence type="ECO:0000313" key="2">
    <source>
        <dbReference type="Proteomes" id="UP001607303"/>
    </source>
</evidence>
<accession>A0ABD2ARH7</accession>
<organism evidence="1 2">
    <name type="scientific">Vespula maculifrons</name>
    <name type="common">Eastern yellow jacket</name>
    <name type="synonym">Wasp</name>
    <dbReference type="NCBI Taxonomy" id="7453"/>
    <lineage>
        <taxon>Eukaryota</taxon>
        <taxon>Metazoa</taxon>
        <taxon>Ecdysozoa</taxon>
        <taxon>Arthropoda</taxon>
        <taxon>Hexapoda</taxon>
        <taxon>Insecta</taxon>
        <taxon>Pterygota</taxon>
        <taxon>Neoptera</taxon>
        <taxon>Endopterygota</taxon>
        <taxon>Hymenoptera</taxon>
        <taxon>Apocrita</taxon>
        <taxon>Aculeata</taxon>
        <taxon>Vespoidea</taxon>
        <taxon>Vespidae</taxon>
        <taxon>Vespinae</taxon>
        <taxon>Vespula</taxon>
    </lineage>
</organism>
<comment type="caution">
    <text evidence="1">The sequence shown here is derived from an EMBL/GenBank/DDBJ whole genome shotgun (WGS) entry which is preliminary data.</text>
</comment>
<dbReference type="AlphaFoldDB" id="A0ABD2ARH7"/>
<protein>
    <submittedName>
        <fullName evidence="1">Uncharacterized protein</fullName>
    </submittedName>
</protein>